<keyword evidence="3" id="KW-0547">Nucleotide-binding</keyword>
<dbReference type="GO" id="GO:0016887">
    <property type="term" value="F:ATP hydrolysis activity"/>
    <property type="evidence" value="ECO:0007669"/>
    <property type="project" value="InterPro"/>
</dbReference>
<dbReference type="Pfam" id="PF00005">
    <property type="entry name" value="ABC_tran"/>
    <property type="match status" value="1"/>
</dbReference>
<accession>A0A515ESS7</accession>
<dbReference type="Gene3D" id="3.40.50.300">
    <property type="entry name" value="P-loop containing nucleotide triphosphate hydrolases"/>
    <property type="match status" value="1"/>
</dbReference>
<evidence type="ECO:0000256" key="3">
    <source>
        <dbReference type="ARBA" id="ARBA00022741"/>
    </source>
</evidence>
<dbReference type="SUPFAM" id="SSF52540">
    <property type="entry name" value="P-loop containing nucleoside triphosphate hydrolases"/>
    <property type="match status" value="1"/>
</dbReference>
<reference evidence="7" key="2">
    <citation type="journal article" date="2020" name="Int. J. Syst. Evol. Microbiol.">
        <title>Genomic insights into a novel species Rhodoferax aquaticus sp. nov., isolated from freshwater.</title>
        <authorList>
            <person name="Li T."/>
            <person name="Zhuo Y."/>
            <person name="Jin C.Z."/>
            <person name="Wu X."/>
            <person name="Ko S.R."/>
            <person name="Jin F.J."/>
            <person name="Ahn C.Y."/>
            <person name="Oh H.M."/>
            <person name="Lee H.G."/>
            <person name="Jin L."/>
        </authorList>
    </citation>
    <scope>NUCLEOTIDE SEQUENCE [LARGE SCALE GENOMIC DNA]</scope>
    <source>
        <strain evidence="7">Gr-4</strain>
    </source>
</reference>
<keyword evidence="2" id="KW-0472">Membrane</keyword>
<reference evidence="7" key="1">
    <citation type="submission" date="2019-02" db="EMBL/GenBank/DDBJ databases">
        <title>Complete genome sequence of Rhodoferax sp. Gr-4.</title>
        <authorList>
            <person name="Jin L."/>
        </authorList>
    </citation>
    <scope>NUCLEOTIDE SEQUENCE [LARGE SCALE GENOMIC DNA]</scope>
    <source>
        <strain evidence="7">Gr-4</strain>
    </source>
</reference>
<dbReference type="InterPro" id="IPR017871">
    <property type="entry name" value="ABC_transporter-like_CS"/>
</dbReference>
<name>A0A515ESS7_9BURK</name>
<dbReference type="AlphaFoldDB" id="A0A515ESS7"/>
<evidence type="ECO:0000256" key="4">
    <source>
        <dbReference type="ARBA" id="ARBA00022840"/>
    </source>
</evidence>
<dbReference type="Proteomes" id="UP000317365">
    <property type="component" value="Chromosome"/>
</dbReference>
<evidence type="ECO:0000259" key="5">
    <source>
        <dbReference type="PROSITE" id="PS50893"/>
    </source>
</evidence>
<feature type="domain" description="ABC transporter" evidence="5">
    <location>
        <begin position="3"/>
        <end position="214"/>
    </location>
</feature>
<proteinExistence type="predicted"/>
<evidence type="ECO:0000256" key="2">
    <source>
        <dbReference type="ARBA" id="ARBA00022475"/>
    </source>
</evidence>
<evidence type="ECO:0000313" key="7">
    <source>
        <dbReference type="Proteomes" id="UP000317365"/>
    </source>
</evidence>
<dbReference type="RefSeq" id="WP_142812868.1">
    <property type="nucleotide sequence ID" value="NZ_CP036282.1"/>
</dbReference>
<dbReference type="GO" id="GO:0005524">
    <property type="term" value="F:ATP binding"/>
    <property type="evidence" value="ECO:0007669"/>
    <property type="project" value="UniProtKB-KW"/>
</dbReference>
<gene>
    <name evidence="6" type="ORF">EXZ61_16910</name>
</gene>
<dbReference type="SMART" id="SM00382">
    <property type="entry name" value="AAA"/>
    <property type="match status" value="1"/>
</dbReference>
<evidence type="ECO:0000256" key="1">
    <source>
        <dbReference type="ARBA" id="ARBA00022448"/>
    </source>
</evidence>
<protein>
    <submittedName>
        <fullName evidence="6">ATP-binding cassette domain-containing protein</fullName>
    </submittedName>
</protein>
<dbReference type="PANTHER" id="PTHR42781">
    <property type="entry name" value="SPERMIDINE/PUTRESCINE IMPORT ATP-BINDING PROTEIN POTA"/>
    <property type="match status" value="1"/>
</dbReference>
<dbReference type="InterPro" id="IPR027417">
    <property type="entry name" value="P-loop_NTPase"/>
</dbReference>
<keyword evidence="1" id="KW-0813">Transport</keyword>
<keyword evidence="7" id="KW-1185">Reference proteome</keyword>
<dbReference type="PROSITE" id="PS00211">
    <property type="entry name" value="ABC_TRANSPORTER_1"/>
    <property type="match status" value="1"/>
</dbReference>
<organism evidence="6 7">
    <name type="scientific">Rhodoferax aquaticus</name>
    <dbReference type="NCBI Taxonomy" id="2527691"/>
    <lineage>
        <taxon>Bacteria</taxon>
        <taxon>Pseudomonadati</taxon>
        <taxon>Pseudomonadota</taxon>
        <taxon>Betaproteobacteria</taxon>
        <taxon>Burkholderiales</taxon>
        <taxon>Comamonadaceae</taxon>
        <taxon>Rhodoferax</taxon>
    </lineage>
</organism>
<keyword evidence="4 6" id="KW-0067">ATP-binding</keyword>
<dbReference type="EMBL" id="CP036282">
    <property type="protein sequence ID" value="QDL55714.1"/>
    <property type="molecule type" value="Genomic_DNA"/>
</dbReference>
<dbReference type="InterPro" id="IPR003439">
    <property type="entry name" value="ABC_transporter-like_ATP-bd"/>
</dbReference>
<dbReference type="KEGG" id="rhg:EXZ61_16910"/>
<dbReference type="PROSITE" id="PS50893">
    <property type="entry name" value="ABC_TRANSPORTER_2"/>
    <property type="match status" value="1"/>
</dbReference>
<dbReference type="PANTHER" id="PTHR42781:SF4">
    <property type="entry name" value="SPERMIDINE_PUTRESCINE IMPORT ATP-BINDING PROTEIN POTA"/>
    <property type="match status" value="1"/>
</dbReference>
<sequence>MALQLHIHRLATPRHTLLAHIDLVVAPGVVHTVMGPSGSGKSSLLAAVCGTLDPAVQFEGSITLGDTRVDTLPTQARRIGMLFQDDLLFAHMTVLENLLFALPSGPRANRKTQAQQALVDVEMDAYAEANPATLSGGQRARVALARALLAQPRALLLDEPFSKLDANLRARMRALVFGLVAQRQIPALLVTHDTADIAHLDHLTHLTHAVTQPV</sequence>
<dbReference type="InterPro" id="IPR050093">
    <property type="entry name" value="ABC_SmlMolc_Importer"/>
</dbReference>
<dbReference type="InterPro" id="IPR003593">
    <property type="entry name" value="AAA+_ATPase"/>
</dbReference>
<evidence type="ECO:0000313" key="6">
    <source>
        <dbReference type="EMBL" id="QDL55714.1"/>
    </source>
</evidence>
<keyword evidence="2" id="KW-1003">Cell membrane</keyword>